<organism evidence="1 2">
    <name type="scientific">Linum tenue</name>
    <dbReference type="NCBI Taxonomy" id="586396"/>
    <lineage>
        <taxon>Eukaryota</taxon>
        <taxon>Viridiplantae</taxon>
        <taxon>Streptophyta</taxon>
        <taxon>Embryophyta</taxon>
        <taxon>Tracheophyta</taxon>
        <taxon>Spermatophyta</taxon>
        <taxon>Magnoliopsida</taxon>
        <taxon>eudicotyledons</taxon>
        <taxon>Gunneridae</taxon>
        <taxon>Pentapetalae</taxon>
        <taxon>rosids</taxon>
        <taxon>fabids</taxon>
        <taxon>Malpighiales</taxon>
        <taxon>Linaceae</taxon>
        <taxon>Linum</taxon>
    </lineage>
</organism>
<name>A0AAV0MD46_9ROSI</name>
<accession>A0AAV0MD46</accession>
<comment type="caution">
    <text evidence="1">The sequence shown here is derived from an EMBL/GenBank/DDBJ whole genome shotgun (WGS) entry which is preliminary data.</text>
</comment>
<dbReference type="EMBL" id="CAMGYJ010000007">
    <property type="protein sequence ID" value="CAI0444202.1"/>
    <property type="molecule type" value="Genomic_DNA"/>
</dbReference>
<evidence type="ECO:0000313" key="1">
    <source>
        <dbReference type="EMBL" id="CAI0444202.1"/>
    </source>
</evidence>
<dbReference type="AlphaFoldDB" id="A0AAV0MD46"/>
<gene>
    <name evidence="1" type="ORF">LITE_LOCUS28005</name>
</gene>
<sequence>MILEKLILPSWSMKGCNFFRVMADVLFQSNQRNKEPIPPQIQQIVNVTLKLNVKLTRFNFLNHEAKYFVVSIDHDPLQARVDAFKLHITSVCLNCTRLLS</sequence>
<reference evidence="1" key="1">
    <citation type="submission" date="2022-08" db="EMBL/GenBank/DDBJ databases">
        <authorList>
            <person name="Gutierrez-Valencia J."/>
        </authorList>
    </citation>
    <scope>NUCLEOTIDE SEQUENCE</scope>
</reference>
<protein>
    <submittedName>
        <fullName evidence="1">Uncharacterized protein</fullName>
    </submittedName>
</protein>
<keyword evidence="2" id="KW-1185">Reference proteome</keyword>
<dbReference type="Proteomes" id="UP001154282">
    <property type="component" value="Unassembled WGS sequence"/>
</dbReference>
<proteinExistence type="predicted"/>
<evidence type="ECO:0000313" key="2">
    <source>
        <dbReference type="Proteomes" id="UP001154282"/>
    </source>
</evidence>